<comment type="caution">
    <text evidence="3">The sequence shown here is derived from an EMBL/GenBank/DDBJ whole genome shotgun (WGS) entry which is preliminary data.</text>
</comment>
<protein>
    <submittedName>
        <fullName evidence="3">DNA mismatch repair protein MutT</fullName>
    </submittedName>
</protein>
<dbReference type="AlphaFoldDB" id="A0A081NTL8"/>
<dbReference type="EMBL" id="JNVM01000062">
    <property type="protein sequence ID" value="KEQ21791.1"/>
    <property type="molecule type" value="Genomic_DNA"/>
</dbReference>
<dbReference type="Gene3D" id="3.90.79.10">
    <property type="entry name" value="Nucleoside Triphosphate Pyrophosphohydrolase"/>
    <property type="match status" value="1"/>
</dbReference>
<dbReference type="RefSeq" id="WP_036693498.1">
    <property type="nucleotide sequence ID" value="NZ_JNVM01000062.1"/>
</dbReference>
<gene>
    <name evidence="3" type="ORF">ET33_33670</name>
</gene>
<organism evidence="3 4">
    <name type="scientific">Paenibacillus tyrfis</name>
    <dbReference type="NCBI Taxonomy" id="1501230"/>
    <lineage>
        <taxon>Bacteria</taxon>
        <taxon>Bacillati</taxon>
        <taxon>Bacillota</taxon>
        <taxon>Bacilli</taxon>
        <taxon>Bacillales</taxon>
        <taxon>Paenibacillaceae</taxon>
        <taxon>Paenibacillus</taxon>
    </lineage>
</organism>
<dbReference type="Proteomes" id="UP000028123">
    <property type="component" value="Unassembled WGS sequence"/>
</dbReference>
<dbReference type="PROSITE" id="PS51462">
    <property type="entry name" value="NUDIX"/>
    <property type="match status" value="1"/>
</dbReference>
<accession>A0A081NTL8</accession>
<dbReference type="InterPro" id="IPR000086">
    <property type="entry name" value="NUDIX_hydrolase_dom"/>
</dbReference>
<comment type="similarity">
    <text evidence="1">Belongs to the Nudix hydrolase family.</text>
</comment>
<feature type="domain" description="Nudix hydrolase" evidence="2">
    <location>
        <begin position="1"/>
        <end position="135"/>
    </location>
</feature>
<dbReference type="PANTHER" id="PTHR43736:SF1">
    <property type="entry name" value="DIHYDRONEOPTERIN TRIPHOSPHATE DIPHOSPHATASE"/>
    <property type="match status" value="1"/>
</dbReference>
<name>A0A081NTL8_9BACL</name>
<evidence type="ECO:0000313" key="3">
    <source>
        <dbReference type="EMBL" id="KEQ21791.1"/>
    </source>
</evidence>
<dbReference type="Pfam" id="PF00293">
    <property type="entry name" value="NUDIX"/>
    <property type="match status" value="1"/>
</dbReference>
<dbReference type="SUPFAM" id="SSF55811">
    <property type="entry name" value="Nudix"/>
    <property type="match status" value="1"/>
</dbReference>
<keyword evidence="4" id="KW-1185">Reference proteome</keyword>
<dbReference type="OrthoDB" id="3531896at2"/>
<sequence length="140" mass="15765">MFIVNVESAVCRDDQWLVITRSMKEEHAGGTLSLVGGKVDVEGNTLDILERTVKRELYEEIGIEIKDAVTFVYSSSFVTEDGCNVINVVFLCEYDSGTAHRKSPDEVEAVHWMTYEEIMNHPKAPPWTKESIKRAAAARN</sequence>
<evidence type="ECO:0000259" key="2">
    <source>
        <dbReference type="PROSITE" id="PS51462"/>
    </source>
</evidence>
<dbReference type="eggNOG" id="COG2816">
    <property type="taxonomic scope" value="Bacteria"/>
</dbReference>
<dbReference type="PANTHER" id="PTHR43736">
    <property type="entry name" value="ADP-RIBOSE PYROPHOSPHATASE"/>
    <property type="match status" value="1"/>
</dbReference>
<evidence type="ECO:0000313" key="4">
    <source>
        <dbReference type="Proteomes" id="UP000028123"/>
    </source>
</evidence>
<evidence type="ECO:0000256" key="1">
    <source>
        <dbReference type="ARBA" id="ARBA00005582"/>
    </source>
</evidence>
<dbReference type="CDD" id="cd02883">
    <property type="entry name" value="NUDIX_Hydrolase"/>
    <property type="match status" value="1"/>
</dbReference>
<dbReference type="InterPro" id="IPR015797">
    <property type="entry name" value="NUDIX_hydrolase-like_dom_sf"/>
</dbReference>
<reference evidence="3 4" key="1">
    <citation type="submission" date="2014-06" db="EMBL/GenBank/DDBJ databases">
        <title>Draft genome sequence of Paenibacillus sp. MSt1.</title>
        <authorList>
            <person name="Aw Y.K."/>
            <person name="Ong K.S."/>
            <person name="Gan H.M."/>
            <person name="Lee S.M."/>
        </authorList>
    </citation>
    <scope>NUCLEOTIDE SEQUENCE [LARGE SCALE GENOMIC DNA]</scope>
    <source>
        <strain evidence="3 4">MSt1</strain>
    </source>
</reference>
<proteinExistence type="inferred from homology"/>